<evidence type="ECO:0000313" key="3">
    <source>
        <dbReference type="EMBL" id="KAG7563751.1"/>
    </source>
</evidence>
<organism evidence="3 4">
    <name type="scientific">Arabidopsis suecica</name>
    <name type="common">Swedish thale-cress</name>
    <name type="synonym">Cardaminopsis suecica</name>
    <dbReference type="NCBI Taxonomy" id="45249"/>
    <lineage>
        <taxon>Eukaryota</taxon>
        <taxon>Viridiplantae</taxon>
        <taxon>Streptophyta</taxon>
        <taxon>Embryophyta</taxon>
        <taxon>Tracheophyta</taxon>
        <taxon>Spermatophyta</taxon>
        <taxon>Magnoliopsida</taxon>
        <taxon>eudicotyledons</taxon>
        <taxon>Gunneridae</taxon>
        <taxon>Pentapetalae</taxon>
        <taxon>rosids</taxon>
        <taxon>malvids</taxon>
        <taxon>Brassicales</taxon>
        <taxon>Brassicaceae</taxon>
        <taxon>Camelineae</taxon>
        <taxon>Arabidopsis</taxon>
    </lineage>
</organism>
<evidence type="ECO:0000256" key="1">
    <source>
        <dbReference type="SAM" id="Phobius"/>
    </source>
</evidence>
<reference evidence="3 4" key="1">
    <citation type="submission" date="2020-12" db="EMBL/GenBank/DDBJ databases">
        <title>Concerted genomic and epigenomic changes stabilize Arabidopsis allopolyploids.</title>
        <authorList>
            <person name="Chen Z."/>
        </authorList>
    </citation>
    <scope>NUCLEOTIDE SEQUENCE [LARGE SCALE GENOMIC DNA]</scope>
    <source>
        <strain evidence="3">As9502</strain>
        <tissue evidence="3">Leaf</tissue>
    </source>
</reference>
<feature type="chain" id="PRO_5035868787" evidence="2">
    <location>
        <begin position="25"/>
        <end position="281"/>
    </location>
</feature>
<keyword evidence="1" id="KW-0472">Membrane</keyword>
<feature type="transmembrane region" description="Helical" evidence="1">
    <location>
        <begin position="40"/>
        <end position="60"/>
    </location>
</feature>
<keyword evidence="2" id="KW-0732">Signal</keyword>
<gene>
    <name evidence="3" type="ORF">ISN44_As10g005230</name>
</gene>
<dbReference type="Proteomes" id="UP000694251">
    <property type="component" value="Chromosome 10"/>
</dbReference>
<sequence>MMKMFVQMTGACLVLALVIPVVSAQYDYDNTAKPSSAVTVATDIFTGLAIATVALVAGLIKSQVVEIESKMVSGTGVEKPMIYCIGEPTARLARGYQSLNGLGGPTLSQVWLRATRVGTVLGLRRLLVGVVVASAIVVVVVVGVVIAMIVVVVLDSVSRSRKRRWSGHDANMSTTWLTLGRSKSAPDLSRSVKGEVRICSGDVVCCNHGRWRSGGAIKISRKFVTIEQGIDMSFLHQIICGGEFGYVGRVDVEVSWSSGLDGSLVVGVPFFGAAIVAAGCF</sequence>
<accession>A0A8T1ZUJ1</accession>
<evidence type="ECO:0000313" key="4">
    <source>
        <dbReference type="Proteomes" id="UP000694251"/>
    </source>
</evidence>
<dbReference type="AlphaFoldDB" id="A0A8T1ZUJ1"/>
<evidence type="ECO:0000256" key="2">
    <source>
        <dbReference type="SAM" id="SignalP"/>
    </source>
</evidence>
<proteinExistence type="predicted"/>
<keyword evidence="4" id="KW-1185">Reference proteome</keyword>
<dbReference type="OrthoDB" id="1107916at2759"/>
<name>A0A8T1ZUJ1_ARASU</name>
<feature type="transmembrane region" description="Helical" evidence="1">
    <location>
        <begin position="126"/>
        <end position="154"/>
    </location>
</feature>
<keyword evidence="1" id="KW-0812">Transmembrane</keyword>
<feature type="signal peptide" evidence="2">
    <location>
        <begin position="1"/>
        <end position="24"/>
    </location>
</feature>
<dbReference type="EMBL" id="JAEFBJ010000010">
    <property type="protein sequence ID" value="KAG7563751.1"/>
    <property type="molecule type" value="Genomic_DNA"/>
</dbReference>
<keyword evidence="1" id="KW-1133">Transmembrane helix</keyword>
<comment type="caution">
    <text evidence="3">The sequence shown here is derived from an EMBL/GenBank/DDBJ whole genome shotgun (WGS) entry which is preliminary data.</text>
</comment>
<protein>
    <submittedName>
        <fullName evidence="3">Uncharacterized protein</fullName>
    </submittedName>
</protein>